<proteinExistence type="predicted"/>
<name>A0A4R6RTW6_9MICO</name>
<organism evidence="1 2">
    <name type="scientific">Leucobacter luti</name>
    <dbReference type="NCBI Taxonomy" id="340320"/>
    <lineage>
        <taxon>Bacteria</taxon>
        <taxon>Bacillati</taxon>
        <taxon>Actinomycetota</taxon>
        <taxon>Actinomycetes</taxon>
        <taxon>Micrococcales</taxon>
        <taxon>Microbacteriaceae</taxon>
        <taxon>Leucobacter</taxon>
    </lineage>
</organism>
<dbReference type="Proteomes" id="UP000295601">
    <property type="component" value="Unassembled WGS sequence"/>
</dbReference>
<dbReference type="AlphaFoldDB" id="A0A4R6RTW6"/>
<dbReference type="EMBL" id="SNYA01000008">
    <property type="protein sequence ID" value="TDP89787.1"/>
    <property type="molecule type" value="Genomic_DNA"/>
</dbReference>
<protein>
    <submittedName>
        <fullName evidence="1">Uncharacterized protein</fullName>
    </submittedName>
</protein>
<sequence>MWSTASRVCPSIGSFESLQKVRANAVHNADEFGEAYQEMLPKAMRILLTLPTADFSIVEMLMLVGFVETPYARLKEFSKHPNALVRTLGLQGYLTSSPSQSCLQH</sequence>
<reference evidence="1 2" key="1">
    <citation type="submission" date="2019-03" db="EMBL/GenBank/DDBJ databases">
        <title>Genomic analyses of the natural microbiome of Caenorhabditis elegans.</title>
        <authorList>
            <person name="Samuel B."/>
        </authorList>
    </citation>
    <scope>NUCLEOTIDE SEQUENCE [LARGE SCALE GENOMIC DNA]</scope>
    <source>
        <strain evidence="1 2">JUb18</strain>
    </source>
</reference>
<comment type="caution">
    <text evidence="1">The sequence shown here is derived from an EMBL/GenBank/DDBJ whole genome shotgun (WGS) entry which is preliminary data.</text>
</comment>
<keyword evidence="2" id="KW-1185">Reference proteome</keyword>
<evidence type="ECO:0000313" key="1">
    <source>
        <dbReference type="EMBL" id="TDP89787.1"/>
    </source>
</evidence>
<accession>A0A4R6RTW6</accession>
<gene>
    <name evidence="1" type="ORF">EDF62_3084</name>
</gene>
<evidence type="ECO:0000313" key="2">
    <source>
        <dbReference type="Proteomes" id="UP000295601"/>
    </source>
</evidence>